<reference evidence="2" key="1">
    <citation type="submission" date="2014-05" db="EMBL/GenBank/DDBJ databases">
        <title>The transcriptome of the halophilic microalga Tetraselmis sp. GSL018 isolated from the Great Salt Lake, Utah.</title>
        <authorList>
            <person name="Jinkerson R.E."/>
            <person name="D'Adamo S."/>
            <person name="Posewitz M.C."/>
        </authorList>
    </citation>
    <scope>NUCLEOTIDE SEQUENCE</scope>
    <source>
        <strain evidence="2">GSL018</strain>
    </source>
</reference>
<dbReference type="AlphaFoldDB" id="A0A061SM44"/>
<feature type="compositionally biased region" description="Basic and acidic residues" evidence="1">
    <location>
        <begin position="23"/>
        <end position="49"/>
    </location>
</feature>
<protein>
    <submittedName>
        <fullName evidence="2">Uncharacterized protein</fullName>
    </submittedName>
</protein>
<proteinExistence type="predicted"/>
<feature type="non-terminal residue" evidence="2">
    <location>
        <position position="1"/>
    </location>
</feature>
<name>A0A061SM44_9CHLO</name>
<gene>
    <name evidence="2" type="ORF">TSPGSL018_2507</name>
</gene>
<feature type="compositionally biased region" description="Basic and acidic residues" evidence="1">
    <location>
        <begin position="1"/>
        <end position="12"/>
    </location>
</feature>
<evidence type="ECO:0000256" key="1">
    <source>
        <dbReference type="SAM" id="MobiDB-lite"/>
    </source>
</evidence>
<dbReference type="EMBL" id="GBEZ01001160">
    <property type="protein sequence ID" value="JAC83791.1"/>
    <property type="molecule type" value="Transcribed_RNA"/>
</dbReference>
<accession>A0A061SM44</accession>
<organism evidence="2">
    <name type="scientific">Tetraselmis sp. GSL018</name>
    <dbReference type="NCBI Taxonomy" id="582737"/>
    <lineage>
        <taxon>Eukaryota</taxon>
        <taxon>Viridiplantae</taxon>
        <taxon>Chlorophyta</taxon>
        <taxon>core chlorophytes</taxon>
        <taxon>Chlorodendrophyceae</taxon>
        <taxon>Chlorodendrales</taxon>
        <taxon>Chlorodendraceae</taxon>
        <taxon>Tetraselmis</taxon>
    </lineage>
</organism>
<sequence length="90" mass="10190">QRKGRSREDTKKRNGPRPPPTEFESRQKKEVQGLIGRERRPTSNCRDKPSPSFSGRRGCGGRETGIRHAESLCISTPGRRELQGTLGRFE</sequence>
<evidence type="ECO:0000313" key="2">
    <source>
        <dbReference type="EMBL" id="JAC83791.1"/>
    </source>
</evidence>
<feature type="region of interest" description="Disordered" evidence="1">
    <location>
        <begin position="1"/>
        <end position="63"/>
    </location>
</feature>